<dbReference type="PANTHER" id="PTHR46553">
    <property type="entry name" value="ADENINE NUCLEOTIDE ALPHA HYDROLASES-LIKE SUPERFAMILY PROTEIN"/>
    <property type="match status" value="1"/>
</dbReference>
<dbReference type="PANTHER" id="PTHR46553:SF3">
    <property type="entry name" value="ADENINE NUCLEOTIDE ALPHA HYDROLASES-LIKE SUPERFAMILY PROTEIN"/>
    <property type="match status" value="1"/>
</dbReference>
<proteinExistence type="inferred from homology"/>
<comment type="caution">
    <text evidence="4">The sequence shown here is derived from an EMBL/GenBank/DDBJ whole genome shotgun (WGS) entry which is preliminary data.</text>
</comment>
<dbReference type="EMBL" id="VDFR01000045">
    <property type="protein sequence ID" value="TNC47458.1"/>
    <property type="molecule type" value="Genomic_DNA"/>
</dbReference>
<dbReference type="InterPro" id="IPR014729">
    <property type="entry name" value="Rossmann-like_a/b/a_fold"/>
</dbReference>
<name>A0A5C4MNQ1_9ACTN</name>
<dbReference type="CDD" id="cd00293">
    <property type="entry name" value="USP-like"/>
    <property type="match status" value="1"/>
</dbReference>
<evidence type="ECO:0000256" key="1">
    <source>
        <dbReference type="ARBA" id="ARBA00008791"/>
    </source>
</evidence>
<sequence>MTIKEIDFDGGILVGHDGSDFSDQALSWALEYGRLTAQPVTVVRAWVLTTAPRPKTWEPGYMPPLEDFAGAVVERLDEDIAPLRAEYAGVDVRTCAVHGKPAQRLIEASEKASTVVVGRRGLGGFKGLVLGSVSEQVVRHAQATVIVVNPDSVDASPGARNVLDSSLSDDA</sequence>
<dbReference type="OrthoDB" id="6174426at2"/>
<gene>
    <name evidence="4" type="ORF">FHE65_09860</name>
    <name evidence="3" type="ORF">FHE65_18660</name>
</gene>
<evidence type="ECO:0000313" key="3">
    <source>
        <dbReference type="EMBL" id="TNC43281.1"/>
    </source>
</evidence>
<dbReference type="RefSeq" id="WP_139087481.1">
    <property type="nucleotide sequence ID" value="NZ_VDFR01000045.1"/>
</dbReference>
<comment type="similarity">
    <text evidence="1">Belongs to the universal stress protein A family.</text>
</comment>
<evidence type="ECO:0000313" key="4">
    <source>
        <dbReference type="EMBL" id="TNC47458.1"/>
    </source>
</evidence>
<dbReference type="Gene3D" id="3.40.50.620">
    <property type="entry name" value="HUPs"/>
    <property type="match status" value="1"/>
</dbReference>
<accession>A0A5C4MNQ1</accession>
<evidence type="ECO:0000313" key="5">
    <source>
        <dbReference type="Proteomes" id="UP000306740"/>
    </source>
</evidence>
<dbReference type="SUPFAM" id="SSF52402">
    <property type="entry name" value="Adenine nucleotide alpha hydrolases-like"/>
    <property type="match status" value="1"/>
</dbReference>
<protein>
    <submittedName>
        <fullName evidence="4">Universal stress protein</fullName>
    </submittedName>
</protein>
<dbReference type="Proteomes" id="UP000306740">
    <property type="component" value="Unassembled WGS sequence"/>
</dbReference>
<dbReference type="InterPro" id="IPR006015">
    <property type="entry name" value="Universal_stress_UspA"/>
</dbReference>
<dbReference type="EMBL" id="VDFR01000081">
    <property type="protein sequence ID" value="TNC43281.1"/>
    <property type="molecule type" value="Genomic_DNA"/>
</dbReference>
<organism evidence="4 5">
    <name type="scientific">Mumia zhuanghuii</name>
    <dbReference type="NCBI Taxonomy" id="2585211"/>
    <lineage>
        <taxon>Bacteria</taxon>
        <taxon>Bacillati</taxon>
        <taxon>Actinomycetota</taxon>
        <taxon>Actinomycetes</taxon>
        <taxon>Propionibacteriales</taxon>
        <taxon>Nocardioidaceae</taxon>
        <taxon>Mumia</taxon>
    </lineage>
</organism>
<evidence type="ECO:0000259" key="2">
    <source>
        <dbReference type="Pfam" id="PF00582"/>
    </source>
</evidence>
<reference evidence="4 5" key="1">
    <citation type="submission" date="2019-05" db="EMBL/GenBank/DDBJ databases">
        <title>Mumia sp. nov., isolated from the intestinal contents of plateau pika (Ochotona curzoniae) in the Qinghai-Tibet plateau of China.</title>
        <authorList>
            <person name="Tian Z."/>
        </authorList>
    </citation>
    <scope>NUCLEOTIDE SEQUENCE [LARGE SCALE GENOMIC DNA]</scope>
    <source>
        <strain evidence="5">527</strain>
        <strain evidence="4">Z527</strain>
    </source>
</reference>
<dbReference type="Pfam" id="PF00582">
    <property type="entry name" value="Usp"/>
    <property type="match status" value="1"/>
</dbReference>
<feature type="domain" description="UspA" evidence="2">
    <location>
        <begin position="12"/>
        <end position="148"/>
    </location>
</feature>
<dbReference type="PRINTS" id="PR01438">
    <property type="entry name" value="UNVRSLSTRESS"/>
</dbReference>
<dbReference type="InterPro" id="IPR006016">
    <property type="entry name" value="UspA"/>
</dbReference>
<dbReference type="AlphaFoldDB" id="A0A5C4MNQ1"/>